<accession>A0A3P7MY72</accession>
<gene>
    <name evidence="2" type="ORF">DILT_LOCUS15287</name>
</gene>
<dbReference type="Proteomes" id="UP000281553">
    <property type="component" value="Unassembled WGS sequence"/>
</dbReference>
<proteinExistence type="predicted"/>
<dbReference type="EMBL" id="UYRU01078304">
    <property type="protein sequence ID" value="VDN29023.1"/>
    <property type="molecule type" value="Genomic_DNA"/>
</dbReference>
<evidence type="ECO:0000313" key="2">
    <source>
        <dbReference type="EMBL" id="VDN29023.1"/>
    </source>
</evidence>
<feature type="compositionally biased region" description="Polar residues" evidence="1">
    <location>
        <begin position="1"/>
        <end position="10"/>
    </location>
</feature>
<evidence type="ECO:0000313" key="3">
    <source>
        <dbReference type="Proteomes" id="UP000281553"/>
    </source>
</evidence>
<dbReference type="AlphaFoldDB" id="A0A3P7MY72"/>
<feature type="non-terminal residue" evidence="2">
    <location>
        <position position="54"/>
    </location>
</feature>
<name>A0A3P7MY72_DIBLA</name>
<sequence>MRDICASQQNLRRKSDLDPHPAAEAAWVPQPVEEGRRVLECPSGRPDRVRCQWG</sequence>
<protein>
    <submittedName>
        <fullName evidence="2">Uncharacterized protein</fullName>
    </submittedName>
</protein>
<feature type="region of interest" description="Disordered" evidence="1">
    <location>
        <begin position="1"/>
        <end position="29"/>
    </location>
</feature>
<reference evidence="2 3" key="1">
    <citation type="submission" date="2018-11" db="EMBL/GenBank/DDBJ databases">
        <authorList>
            <consortium name="Pathogen Informatics"/>
        </authorList>
    </citation>
    <scope>NUCLEOTIDE SEQUENCE [LARGE SCALE GENOMIC DNA]</scope>
</reference>
<keyword evidence="3" id="KW-1185">Reference proteome</keyword>
<organism evidence="2 3">
    <name type="scientific">Dibothriocephalus latus</name>
    <name type="common">Fish tapeworm</name>
    <name type="synonym">Diphyllobothrium latum</name>
    <dbReference type="NCBI Taxonomy" id="60516"/>
    <lineage>
        <taxon>Eukaryota</taxon>
        <taxon>Metazoa</taxon>
        <taxon>Spiralia</taxon>
        <taxon>Lophotrochozoa</taxon>
        <taxon>Platyhelminthes</taxon>
        <taxon>Cestoda</taxon>
        <taxon>Eucestoda</taxon>
        <taxon>Diphyllobothriidea</taxon>
        <taxon>Diphyllobothriidae</taxon>
        <taxon>Dibothriocephalus</taxon>
    </lineage>
</organism>
<evidence type="ECO:0000256" key="1">
    <source>
        <dbReference type="SAM" id="MobiDB-lite"/>
    </source>
</evidence>